<dbReference type="KEGG" id="cak:Caul_2126"/>
<evidence type="ECO:0000256" key="4">
    <source>
        <dbReference type="ARBA" id="ARBA00023004"/>
    </source>
</evidence>
<dbReference type="HOGENOM" id="CLU_006935_2_0_5"/>
<keyword evidence="6" id="KW-0998">Cell outer membrane</keyword>
<keyword evidence="8" id="KW-0732">Signal</keyword>
<dbReference type="Pfam" id="PF07715">
    <property type="entry name" value="Plug"/>
    <property type="match status" value="1"/>
</dbReference>
<dbReference type="EMBL" id="CP000927">
    <property type="protein sequence ID" value="ABZ71254.1"/>
    <property type="molecule type" value="Genomic_DNA"/>
</dbReference>
<dbReference type="InterPro" id="IPR010104">
    <property type="entry name" value="TonB_rcpt_bac"/>
</dbReference>
<dbReference type="InterPro" id="IPR011662">
    <property type="entry name" value="Secretin/TonB_short_N"/>
</dbReference>
<keyword evidence="5 7" id="KW-0472">Membrane</keyword>
<evidence type="ECO:0000256" key="2">
    <source>
        <dbReference type="ARBA" id="ARBA00022448"/>
    </source>
</evidence>
<dbReference type="InterPro" id="IPR036942">
    <property type="entry name" value="Beta-barrel_TonB_sf"/>
</dbReference>
<dbReference type="PANTHER" id="PTHR40980">
    <property type="entry name" value="PLUG DOMAIN-CONTAINING PROTEIN"/>
    <property type="match status" value="1"/>
</dbReference>
<evidence type="ECO:0000256" key="5">
    <source>
        <dbReference type="ARBA" id="ARBA00023136"/>
    </source>
</evidence>
<dbReference type="NCBIfam" id="TIGR01782">
    <property type="entry name" value="TonB-Xanth-Caul"/>
    <property type="match status" value="1"/>
</dbReference>
<dbReference type="GO" id="GO:0009279">
    <property type="term" value="C:cell outer membrane"/>
    <property type="evidence" value="ECO:0007669"/>
    <property type="project" value="UniProtKB-SubCell"/>
</dbReference>
<dbReference type="PANTHER" id="PTHR40980:SF3">
    <property type="entry name" value="TONB-DEPENDENT RECEPTOR-LIKE BETA-BARREL DOMAIN-CONTAINING PROTEIN"/>
    <property type="match status" value="1"/>
</dbReference>
<protein>
    <submittedName>
        <fullName evidence="10">TonB-dependent receptor</fullName>
    </submittedName>
</protein>
<accession>B0T7R6</accession>
<reference evidence="10" key="1">
    <citation type="submission" date="2008-01" db="EMBL/GenBank/DDBJ databases">
        <title>Complete sequence of chromosome of Caulobacter sp. K31.</title>
        <authorList>
            <consortium name="US DOE Joint Genome Institute"/>
            <person name="Copeland A."/>
            <person name="Lucas S."/>
            <person name="Lapidus A."/>
            <person name="Barry K."/>
            <person name="Glavina del Rio T."/>
            <person name="Dalin E."/>
            <person name="Tice H."/>
            <person name="Pitluck S."/>
            <person name="Bruce D."/>
            <person name="Goodwin L."/>
            <person name="Thompson L.S."/>
            <person name="Brettin T."/>
            <person name="Detter J.C."/>
            <person name="Han C."/>
            <person name="Schmutz J."/>
            <person name="Larimer F."/>
            <person name="Land M."/>
            <person name="Hauser L."/>
            <person name="Kyrpides N."/>
            <person name="Kim E."/>
            <person name="Stephens C."/>
            <person name="Richardson P."/>
        </authorList>
    </citation>
    <scope>NUCLEOTIDE SEQUENCE [LARGE SCALE GENOMIC DNA]</scope>
    <source>
        <strain evidence="10">K31</strain>
    </source>
</reference>
<evidence type="ECO:0000256" key="6">
    <source>
        <dbReference type="ARBA" id="ARBA00023237"/>
    </source>
</evidence>
<dbReference type="AlphaFoldDB" id="B0T7R6"/>
<comment type="similarity">
    <text evidence="7">Belongs to the TonB-dependent receptor family.</text>
</comment>
<dbReference type="SMART" id="SM00965">
    <property type="entry name" value="STN"/>
    <property type="match status" value="1"/>
</dbReference>
<dbReference type="OrthoDB" id="5476657at2"/>
<evidence type="ECO:0000256" key="8">
    <source>
        <dbReference type="SAM" id="SignalP"/>
    </source>
</evidence>
<keyword evidence="2" id="KW-0813">Transport</keyword>
<evidence type="ECO:0000256" key="1">
    <source>
        <dbReference type="ARBA" id="ARBA00004442"/>
    </source>
</evidence>
<dbReference type="GO" id="GO:0006826">
    <property type="term" value="P:iron ion transport"/>
    <property type="evidence" value="ECO:0007669"/>
    <property type="project" value="UniProtKB-KW"/>
</dbReference>
<evidence type="ECO:0000313" key="10">
    <source>
        <dbReference type="EMBL" id="ABZ71254.1"/>
    </source>
</evidence>
<feature type="chain" id="PRO_5002755461" evidence="8">
    <location>
        <begin position="23"/>
        <end position="986"/>
    </location>
</feature>
<dbReference type="Gene3D" id="3.55.50.30">
    <property type="match status" value="1"/>
</dbReference>
<keyword evidence="3" id="KW-0410">Iron transport</keyword>
<proteinExistence type="inferred from homology"/>
<keyword evidence="7" id="KW-0798">TonB box</keyword>
<dbReference type="eggNOG" id="COG4772">
    <property type="taxonomic scope" value="Bacteria"/>
</dbReference>
<dbReference type="InterPro" id="IPR000531">
    <property type="entry name" value="Beta-barrel_TonB"/>
</dbReference>
<organism evidence="10">
    <name type="scientific">Caulobacter sp. (strain K31)</name>
    <dbReference type="NCBI Taxonomy" id="366602"/>
    <lineage>
        <taxon>Bacteria</taxon>
        <taxon>Pseudomonadati</taxon>
        <taxon>Pseudomonadota</taxon>
        <taxon>Alphaproteobacteria</taxon>
        <taxon>Caulobacterales</taxon>
        <taxon>Caulobacteraceae</taxon>
        <taxon>Caulobacter</taxon>
    </lineage>
</organism>
<feature type="signal peptide" evidence="8">
    <location>
        <begin position="1"/>
        <end position="22"/>
    </location>
</feature>
<name>B0T7R6_CAUSK</name>
<dbReference type="InterPro" id="IPR037066">
    <property type="entry name" value="Plug_dom_sf"/>
</dbReference>
<evidence type="ECO:0000256" key="7">
    <source>
        <dbReference type="RuleBase" id="RU003357"/>
    </source>
</evidence>
<keyword evidence="10" id="KW-0675">Receptor</keyword>
<dbReference type="Pfam" id="PF00593">
    <property type="entry name" value="TonB_dep_Rec_b-barrel"/>
    <property type="match status" value="1"/>
</dbReference>
<evidence type="ECO:0000256" key="3">
    <source>
        <dbReference type="ARBA" id="ARBA00022496"/>
    </source>
</evidence>
<dbReference type="Gene3D" id="2.40.170.20">
    <property type="entry name" value="TonB-dependent receptor, beta-barrel domain"/>
    <property type="match status" value="1"/>
</dbReference>
<keyword evidence="3" id="KW-0406">Ion transport</keyword>
<dbReference type="SUPFAM" id="SSF56935">
    <property type="entry name" value="Porins"/>
    <property type="match status" value="1"/>
</dbReference>
<keyword evidence="4" id="KW-0408">Iron</keyword>
<gene>
    <name evidence="10" type="ordered locus">Caul_2126</name>
</gene>
<dbReference type="STRING" id="366602.Caul_2126"/>
<feature type="domain" description="Secretin/TonB short N-terminal" evidence="9">
    <location>
        <begin position="49"/>
        <end position="98"/>
    </location>
</feature>
<sequence precursor="true">MSFRRVSALTIAVLAVTAPALAQGPAPRFDIPAQDARAGLMALCLKAGCAFAFSTEPGRTYRANAVAGTMSWQEALKRLLAGTGLRYEMADHASVRVWADATPASPRVAPTPEAPVDLDAVTITAAFVAGIEDSLLQKRRADAIVDAISAGRIGELPTANLAEALQRVPGVAIEREVGEGQFVSVRGLGPLFQSVTLNGAPVAFNENIRNSTQSGRQFRFRALSADLLAGAVVAKSATADIVDGGIGANIDIRTVRGLEGASYLSFRADAHAEARSGAVSPDLAVSGRWRRVDGRLGVVGGLSTERREVQYDRLQIQRYRNVVMNGQVLAVPDDVRTTVEQEQRARATAFVGVEWRVAPTASLYFDVLASRFDNAIREDRIVYTIGDYATSALAEPRVVEGSLVGGRITAGQISNNLEVSDQVHDNVSLSLAMKALVGDWRLEPRLSVSNADSNLDTPLQRIGAVSPLGVSYDFDLGPDLVRGREAPRLATSFDLTDPHQLTFSRYGVRATQVEDHDSTGLIAAERPVEWRLGPLRIERLRLGGQVSDRRRDYQRRDRDATLRPGAAVDPGFFGVLAPEDGFDRLVADRPPAWTAADFSAFRAAFVLAGEADSVIVDAADLKPAGADLQGSYKVGERILAGYGRLDFSTTVLGRPASGNVGVRTARTATDVAGSRLGVSATGQLEVTPVDYDGSQAVTLPSANLAIDLNERWRLRLAASRSITRPSLADLRSATVPASSLVSILYERGQMEIDHPSEGTLFSGVGGNPALKPYLATNYDLSLEREFENFGGVSLAAFHKTIDDFIVVSARPERLAFDTRSGPPVTALVMMSRPHNAGEARVTGVEAAFSRRFPAGLGVWASATLVDAWSRDALGQRGRLNGVSRLSYSISPFLEHGPLHAHLSWTWRSPFGSEADMQGGGVSSFVVASTGYLDAAGSYDLTSHVSLFVQASNLTDTIEAAYEGQRSRPLQIGRSGRSFGLGVRIRG</sequence>
<evidence type="ECO:0000259" key="9">
    <source>
        <dbReference type="SMART" id="SM00965"/>
    </source>
</evidence>
<dbReference type="Gene3D" id="2.170.130.10">
    <property type="entry name" value="TonB-dependent receptor, plug domain"/>
    <property type="match status" value="1"/>
</dbReference>
<dbReference type="eggNOG" id="COG4771">
    <property type="taxonomic scope" value="Bacteria"/>
</dbReference>
<dbReference type="InterPro" id="IPR012910">
    <property type="entry name" value="Plug_dom"/>
</dbReference>
<comment type="subcellular location">
    <subcellularLocation>
        <location evidence="1 7">Cell outer membrane</location>
    </subcellularLocation>
</comment>